<dbReference type="EMBL" id="GGEC01090297">
    <property type="protein sequence ID" value="MBX70781.1"/>
    <property type="molecule type" value="Transcribed_RNA"/>
</dbReference>
<protein>
    <submittedName>
        <fullName evidence="1">Uncharacterized protein</fullName>
    </submittedName>
</protein>
<accession>A0A2P2QV78</accession>
<name>A0A2P2QV78_RHIMU</name>
<sequence>MIKIEMLRQPETIVR</sequence>
<reference evidence="1" key="1">
    <citation type="submission" date="2018-02" db="EMBL/GenBank/DDBJ databases">
        <title>Rhizophora mucronata_Transcriptome.</title>
        <authorList>
            <person name="Meera S.P."/>
            <person name="Sreeshan A."/>
            <person name="Augustine A."/>
        </authorList>
    </citation>
    <scope>NUCLEOTIDE SEQUENCE</scope>
    <source>
        <tissue evidence="1">Leaf</tissue>
    </source>
</reference>
<proteinExistence type="predicted"/>
<organism evidence="1">
    <name type="scientific">Rhizophora mucronata</name>
    <name type="common">Asiatic mangrove</name>
    <dbReference type="NCBI Taxonomy" id="61149"/>
    <lineage>
        <taxon>Eukaryota</taxon>
        <taxon>Viridiplantae</taxon>
        <taxon>Streptophyta</taxon>
        <taxon>Embryophyta</taxon>
        <taxon>Tracheophyta</taxon>
        <taxon>Spermatophyta</taxon>
        <taxon>Magnoliopsida</taxon>
        <taxon>eudicotyledons</taxon>
        <taxon>Gunneridae</taxon>
        <taxon>Pentapetalae</taxon>
        <taxon>rosids</taxon>
        <taxon>fabids</taxon>
        <taxon>Malpighiales</taxon>
        <taxon>Rhizophoraceae</taxon>
        <taxon>Rhizophora</taxon>
    </lineage>
</organism>
<evidence type="ECO:0000313" key="1">
    <source>
        <dbReference type="EMBL" id="MBX70781.1"/>
    </source>
</evidence>